<proteinExistence type="predicted"/>
<evidence type="ECO:0000313" key="3">
    <source>
        <dbReference type="Proteomes" id="UP000295117"/>
    </source>
</evidence>
<dbReference type="EMBL" id="PECH01000007">
    <property type="protein sequence ID" value="TDZ82151.1"/>
    <property type="molecule type" value="Genomic_DNA"/>
</dbReference>
<name>A0A4R8S0G6_9MYCO</name>
<keyword evidence="1" id="KW-0472">Membrane</keyword>
<protein>
    <submittedName>
        <fullName evidence="2">Uncharacterized protein</fullName>
    </submittedName>
</protein>
<dbReference type="Proteomes" id="UP000295117">
    <property type="component" value="Unassembled WGS sequence"/>
</dbReference>
<evidence type="ECO:0000256" key="1">
    <source>
        <dbReference type="SAM" id="Phobius"/>
    </source>
</evidence>
<keyword evidence="1" id="KW-1133">Transmembrane helix</keyword>
<dbReference type="AlphaFoldDB" id="A0A4R8S0G6"/>
<feature type="transmembrane region" description="Helical" evidence="1">
    <location>
        <begin position="122"/>
        <end position="141"/>
    </location>
</feature>
<organism evidence="2 3">
    <name type="scientific">Mycobacteroides salmoniphilum</name>
    <dbReference type="NCBI Taxonomy" id="404941"/>
    <lineage>
        <taxon>Bacteria</taxon>
        <taxon>Bacillati</taxon>
        <taxon>Actinomycetota</taxon>
        <taxon>Actinomycetes</taxon>
        <taxon>Mycobacteriales</taxon>
        <taxon>Mycobacteriaceae</taxon>
        <taxon>Mycobacteroides</taxon>
    </lineage>
</organism>
<comment type="caution">
    <text evidence="2">The sequence shown here is derived from an EMBL/GenBank/DDBJ whole genome shotgun (WGS) entry which is preliminary data.</text>
</comment>
<feature type="transmembrane region" description="Helical" evidence="1">
    <location>
        <begin position="98"/>
        <end position="116"/>
    </location>
</feature>
<reference evidence="2 3" key="1">
    <citation type="journal article" date="2019" name="Sci. Rep.">
        <title>Extended insight into the Mycobacterium chelonae-abscessus complex through whole genome sequencing of Mycobacterium salmoniphilum outbreak and Mycobacterium salmoniphilum-like strains.</title>
        <authorList>
            <person name="Behra P.R.K."/>
            <person name="Das S."/>
            <person name="Pettersson B.M.F."/>
            <person name="Shirreff L."/>
            <person name="DuCote T."/>
            <person name="Jacobsson K.G."/>
            <person name="Ennis D.G."/>
            <person name="Kirsebom L.A."/>
        </authorList>
    </citation>
    <scope>NUCLEOTIDE SEQUENCE [LARGE SCALE GENOMIC DNA]</scope>
    <source>
        <strain evidence="2 3">DE 4585</strain>
    </source>
</reference>
<accession>A0A4R8S0G6</accession>
<keyword evidence="1" id="KW-0812">Transmembrane</keyword>
<evidence type="ECO:0000313" key="2">
    <source>
        <dbReference type="EMBL" id="TDZ82151.1"/>
    </source>
</evidence>
<sequence length="189" mass="20625">MTYPVGPLRIPAERDIDGRMSIEWFRVSVCAPHGSPATTQRDMPILGSTSEWSAWWVVNRSARMIPSVSREWGQRHPSIAAVWPLCEVCLTGAKRKQAWVIACAVASVVSLLAAAVVAVKVLVGALLLTSICSIPMLVFLASRRSSDGTESHAAPDLSAVVVTRPHPFFYEEATRAIRNRGYGGYGRLH</sequence>
<gene>
    <name evidence="2" type="ORF">DE4585_02683</name>
</gene>